<dbReference type="RefSeq" id="WP_150782344.1">
    <property type="nucleotide sequence ID" value="NZ_CABVIH010000037.1"/>
</dbReference>
<dbReference type="OrthoDB" id="8874570at2"/>
<dbReference type="PANTHER" id="PTHR44591">
    <property type="entry name" value="STRESS RESPONSE REGULATOR PROTEIN 1"/>
    <property type="match status" value="1"/>
</dbReference>
<evidence type="ECO:0000256" key="1">
    <source>
        <dbReference type="ARBA" id="ARBA00022553"/>
    </source>
</evidence>
<proteinExistence type="predicted"/>
<feature type="modified residue" description="4-aspartylphosphate" evidence="2">
    <location>
        <position position="202"/>
    </location>
</feature>
<dbReference type="InterPro" id="IPR011006">
    <property type="entry name" value="CheY-like_superfamily"/>
</dbReference>
<feature type="domain" description="Response regulatory" evidence="3">
    <location>
        <begin position="7"/>
        <end position="124"/>
    </location>
</feature>
<gene>
    <name evidence="4" type="primary">rssB_5</name>
    <name evidence="4" type="ORF">PS880_05605</name>
</gene>
<organism evidence="4 5">
    <name type="scientific">Pseudomonas fluorescens</name>
    <dbReference type="NCBI Taxonomy" id="294"/>
    <lineage>
        <taxon>Bacteria</taxon>
        <taxon>Pseudomonadati</taxon>
        <taxon>Pseudomonadota</taxon>
        <taxon>Gammaproteobacteria</taxon>
        <taxon>Pseudomonadales</taxon>
        <taxon>Pseudomonadaceae</taxon>
        <taxon>Pseudomonas</taxon>
    </lineage>
</organism>
<protein>
    <submittedName>
        <fullName evidence="4">Regulator of RpoS</fullName>
    </submittedName>
</protein>
<comment type="caution">
    <text evidence="2">Lacks conserved residue(s) required for the propagation of feature annotation.</text>
</comment>
<dbReference type="AlphaFoldDB" id="A0A5E7PXZ3"/>
<feature type="domain" description="Response regulatory" evidence="3">
    <location>
        <begin position="153"/>
        <end position="269"/>
    </location>
</feature>
<dbReference type="InterPro" id="IPR050595">
    <property type="entry name" value="Bact_response_regulator"/>
</dbReference>
<sequence>MTLSSAVILVVDSDNSVCTAIAARLCELGVGRVLMACSSSEAFKILQSWPADIVIAEKNIPTVDGSTFFQCLRRHTYLARLPCILMLGEGEFDQIHELITCDVTGVLLKPILAADIDLCLDRAAKYLVSPARAWEPSEDSAARTRIERPRRPRLLIVDDTPDNLSLTADLFMHDYRVQVTRYGHSALAICTSCAPPDLLLLDVMMPGMDGFELASRLGKDIRTSRIPIIFISAIDDPIVRCKGLEFGAIHFETKPIEPEAFKLRVGNLFRHFSLRWEFQV</sequence>
<dbReference type="Proteomes" id="UP000375525">
    <property type="component" value="Unassembled WGS sequence"/>
</dbReference>
<accession>A0A5E7PXZ3</accession>
<dbReference type="InterPro" id="IPR001789">
    <property type="entry name" value="Sig_transdc_resp-reg_receiver"/>
</dbReference>
<keyword evidence="1 2" id="KW-0597">Phosphoprotein</keyword>
<name>A0A5E7PXZ3_PSEFL</name>
<evidence type="ECO:0000259" key="3">
    <source>
        <dbReference type="PROSITE" id="PS50110"/>
    </source>
</evidence>
<dbReference type="SUPFAM" id="SSF52172">
    <property type="entry name" value="CheY-like"/>
    <property type="match status" value="2"/>
</dbReference>
<reference evidence="4 5" key="1">
    <citation type="submission" date="2019-09" db="EMBL/GenBank/DDBJ databases">
        <authorList>
            <person name="Chandra G."/>
            <person name="Truman W A."/>
        </authorList>
    </citation>
    <scope>NUCLEOTIDE SEQUENCE [LARGE SCALE GENOMIC DNA]</scope>
    <source>
        <strain evidence="4">PS880</strain>
    </source>
</reference>
<evidence type="ECO:0000313" key="4">
    <source>
        <dbReference type="EMBL" id="VVP54766.1"/>
    </source>
</evidence>
<evidence type="ECO:0000256" key="2">
    <source>
        <dbReference type="PROSITE-ProRule" id="PRU00169"/>
    </source>
</evidence>
<dbReference type="GO" id="GO:0000160">
    <property type="term" value="P:phosphorelay signal transduction system"/>
    <property type="evidence" value="ECO:0007669"/>
    <property type="project" value="InterPro"/>
</dbReference>
<evidence type="ECO:0000313" key="5">
    <source>
        <dbReference type="Proteomes" id="UP000375525"/>
    </source>
</evidence>
<dbReference type="Gene3D" id="3.40.50.2300">
    <property type="match status" value="2"/>
</dbReference>
<dbReference type="Pfam" id="PF00072">
    <property type="entry name" value="Response_reg"/>
    <property type="match status" value="2"/>
</dbReference>
<dbReference type="SMART" id="SM00448">
    <property type="entry name" value="REC"/>
    <property type="match status" value="2"/>
</dbReference>
<dbReference type="PANTHER" id="PTHR44591:SF3">
    <property type="entry name" value="RESPONSE REGULATORY DOMAIN-CONTAINING PROTEIN"/>
    <property type="match status" value="1"/>
</dbReference>
<dbReference type="PROSITE" id="PS50110">
    <property type="entry name" value="RESPONSE_REGULATORY"/>
    <property type="match status" value="2"/>
</dbReference>
<dbReference type="EMBL" id="CABVIH010000037">
    <property type="protein sequence ID" value="VVP54766.1"/>
    <property type="molecule type" value="Genomic_DNA"/>
</dbReference>